<dbReference type="InterPro" id="IPR007313">
    <property type="entry name" value="FxsA"/>
</dbReference>
<evidence type="ECO:0008006" key="4">
    <source>
        <dbReference type="Google" id="ProtNLM"/>
    </source>
</evidence>
<dbReference type="STRING" id="1860122.A9404_12900"/>
<reference evidence="2 3" key="1">
    <citation type="submission" date="2016-06" db="EMBL/GenBank/DDBJ databases">
        <title>Insight into the functional genes involving in sulfur oxidation in Pearl River water.</title>
        <authorList>
            <person name="Luo J."/>
            <person name="Tan X."/>
            <person name="Lin W."/>
        </authorList>
    </citation>
    <scope>NUCLEOTIDE SEQUENCE [LARGE SCALE GENOMIC DNA]</scope>
    <source>
        <strain evidence="2 3">LS2</strain>
    </source>
</reference>
<keyword evidence="3" id="KW-1185">Reference proteome</keyword>
<dbReference type="GO" id="GO:0016020">
    <property type="term" value="C:membrane"/>
    <property type="evidence" value="ECO:0007669"/>
    <property type="project" value="InterPro"/>
</dbReference>
<evidence type="ECO:0000313" key="2">
    <source>
        <dbReference type="EMBL" id="ANJ68149.1"/>
    </source>
</evidence>
<keyword evidence="1" id="KW-1133">Transmembrane helix</keyword>
<dbReference type="OrthoDB" id="9792788at2"/>
<protein>
    <recommendedName>
        <fullName evidence="4">Exlusion protein FxsA</fullName>
    </recommendedName>
</protein>
<gene>
    <name evidence="2" type="ORF">A9404_12900</name>
</gene>
<dbReference type="Pfam" id="PF04186">
    <property type="entry name" value="FxsA"/>
    <property type="match status" value="1"/>
</dbReference>
<dbReference type="Proteomes" id="UP000078596">
    <property type="component" value="Chromosome"/>
</dbReference>
<feature type="transmembrane region" description="Helical" evidence="1">
    <location>
        <begin position="32"/>
        <end position="49"/>
    </location>
</feature>
<dbReference type="RefSeq" id="WP_066102414.1">
    <property type="nucleotide sequence ID" value="NZ_CP016027.1"/>
</dbReference>
<feature type="transmembrane region" description="Helical" evidence="1">
    <location>
        <begin position="69"/>
        <end position="88"/>
    </location>
</feature>
<dbReference type="EMBL" id="CP016027">
    <property type="protein sequence ID" value="ANJ68149.1"/>
    <property type="molecule type" value="Genomic_DNA"/>
</dbReference>
<accession>A0A191ZJT8</accession>
<keyword evidence="1" id="KW-0812">Transmembrane</keyword>
<evidence type="ECO:0000313" key="3">
    <source>
        <dbReference type="Proteomes" id="UP000078596"/>
    </source>
</evidence>
<dbReference type="PANTHER" id="PTHR35335:SF1">
    <property type="entry name" value="UPF0716 PROTEIN FXSA"/>
    <property type="match status" value="1"/>
</dbReference>
<organism evidence="2 3">
    <name type="scientific">Halothiobacillus diazotrophicus</name>
    <dbReference type="NCBI Taxonomy" id="1860122"/>
    <lineage>
        <taxon>Bacteria</taxon>
        <taxon>Pseudomonadati</taxon>
        <taxon>Pseudomonadota</taxon>
        <taxon>Gammaproteobacteria</taxon>
        <taxon>Chromatiales</taxon>
        <taxon>Halothiobacillaceae</taxon>
        <taxon>Halothiobacillus</taxon>
    </lineage>
</organism>
<keyword evidence="1" id="KW-0472">Membrane</keyword>
<evidence type="ECO:0000256" key="1">
    <source>
        <dbReference type="SAM" id="Phobius"/>
    </source>
</evidence>
<proteinExistence type="predicted"/>
<name>A0A191ZJT8_9GAMM</name>
<sequence>MPRPLSLIAFLPIVEIVLLIAMGAALGFWFTLAWVVGTAFVGVWLLRTAGPRAMQRMQASGAGRESAQLNDAMGVFVHWIAGVLLILPGPLTDMMGIILAVPLFRRLTLGLWLAKNLHAVVTRRQGGGRVYEGETVRRESEGQVMEKITYIKRDEWRD</sequence>
<dbReference type="NCBIfam" id="NF008528">
    <property type="entry name" value="PRK11463.1-2"/>
    <property type="match status" value="1"/>
</dbReference>
<feature type="transmembrane region" description="Helical" evidence="1">
    <location>
        <begin position="7"/>
        <end position="26"/>
    </location>
</feature>
<dbReference type="PANTHER" id="PTHR35335">
    <property type="entry name" value="UPF0716 PROTEIN FXSA"/>
    <property type="match status" value="1"/>
</dbReference>
<dbReference type="KEGG" id="haz:A9404_12900"/>
<dbReference type="AlphaFoldDB" id="A0A191ZJT8"/>